<sequence length="534" mass="58955">MLPGSPRQRFGRRWPPSCGQDVLGGRGESTAPGQVCGSGAGDTGRETKPGRSGEAVVSLRGSGPRVAPGTACVKCEVHDPAKKSSIVSGARLRWEIQDEELQRFCTRVTKLLQESPGPAAVDALQRLFLIVSATKYPRRLEKVCMDLLQNTLCSPTNPEQLQVLCAAILREMSPFDDLALSCDHTQNTRQLSLVTSVLLAQGDRKGEISCLSQRIFKILENRQPEGPSVRHLLPVLTKIIGLAPGTLVEDQTNLLSRRLVDWLRYASIQQGLPYSGGFFSTPRTRQPGPITEVDGAVASDFFTVLSTGQHFTEDQWLNMQAFSMLRKWLLHSGPEDPGSPDADDRSELEGSTLSVLSAASTASRLLPPRERLREVAFEYCQRLLEQSNRRALRKGDSDLQKACLVEAVLVLDVLCRQDPSFLYRTLSCLKALHRRLGEDPGSERALVPLAQFFLNHGEAATVDAEAIYQHLLSRLPSERFYSPTLAFEVTHFCTRNLAQFDPHFLSLLRLSFPSLFKASVNFFGGGSRPSPLFS</sequence>
<dbReference type="GO" id="GO:0044599">
    <property type="term" value="C:AP-5 adaptor complex"/>
    <property type="evidence" value="ECO:0007669"/>
    <property type="project" value="InterPro"/>
</dbReference>
<evidence type="ECO:0000313" key="5">
    <source>
        <dbReference type="Proteomes" id="UP000710432"/>
    </source>
</evidence>
<dbReference type="EMBL" id="JAATJU010013600">
    <property type="protein sequence ID" value="KAH0517833.1"/>
    <property type="molecule type" value="Genomic_DNA"/>
</dbReference>
<dbReference type="SUPFAM" id="SSF48371">
    <property type="entry name" value="ARM repeat"/>
    <property type="match status" value="1"/>
</dbReference>
<dbReference type="Pfam" id="PF14764">
    <property type="entry name" value="SPG48"/>
    <property type="match status" value="1"/>
</dbReference>
<dbReference type="AlphaFoldDB" id="A0A8J6GXT7"/>
<dbReference type="Proteomes" id="UP000710432">
    <property type="component" value="Unassembled WGS sequence"/>
</dbReference>
<reference evidence="4" key="1">
    <citation type="submission" date="2020-03" db="EMBL/GenBank/DDBJ databases">
        <title>Studies in the Genomics of Life Span.</title>
        <authorList>
            <person name="Glass D."/>
        </authorList>
    </citation>
    <scope>NUCLEOTIDE SEQUENCE</scope>
    <source>
        <strain evidence="4">LTLLF</strain>
        <tissue evidence="4">Muscle</tissue>
    </source>
</reference>
<protein>
    <submittedName>
        <fullName evidence="4">AP-5 complex subunit zeta-1</fullName>
    </submittedName>
</protein>
<dbReference type="PANTHER" id="PTHR46488">
    <property type="entry name" value="AP-5 COMPLEX SUBUNIT ZETA-1"/>
    <property type="match status" value="1"/>
</dbReference>
<dbReference type="InterPro" id="IPR016024">
    <property type="entry name" value="ARM-type_fold"/>
</dbReference>
<evidence type="ECO:0000313" key="4">
    <source>
        <dbReference type="EMBL" id="KAH0517833.1"/>
    </source>
</evidence>
<organism evidence="4 5">
    <name type="scientific">Microtus ochrogaster</name>
    <name type="common">Prairie vole</name>
    <dbReference type="NCBI Taxonomy" id="79684"/>
    <lineage>
        <taxon>Eukaryota</taxon>
        <taxon>Metazoa</taxon>
        <taxon>Chordata</taxon>
        <taxon>Craniata</taxon>
        <taxon>Vertebrata</taxon>
        <taxon>Euteleostomi</taxon>
        <taxon>Mammalia</taxon>
        <taxon>Eutheria</taxon>
        <taxon>Euarchontoglires</taxon>
        <taxon>Glires</taxon>
        <taxon>Rodentia</taxon>
        <taxon>Myomorpha</taxon>
        <taxon>Muroidea</taxon>
        <taxon>Cricetidae</taxon>
        <taxon>Arvicolinae</taxon>
        <taxon>Microtus</taxon>
    </lineage>
</organism>
<dbReference type="Pfam" id="PF25153">
    <property type="entry name" value="TPR_AP5Z1"/>
    <property type="match status" value="1"/>
</dbReference>
<feature type="region of interest" description="Disordered" evidence="1">
    <location>
        <begin position="1"/>
        <end position="62"/>
    </location>
</feature>
<evidence type="ECO:0000259" key="2">
    <source>
        <dbReference type="Pfam" id="PF14764"/>
    </source>
</evidence>
<dbReference type="InterPro" id="IPR055450">
    <property type="entry name" value="AP5Z1_ARM"/>
</dbReference>
<dbReference type="PANTHER" id="PTHR46488:SF1">
    <property type="entry name" value="AP-5 COMPLEX SUBUNIT ZETA-1"/>
    <property type="match status" value="1"/>
</dbReference>
<proteinExistence type="predicted"/>
<feature type="domain" description="AP-5 complex subunit zeta-1 ARM repeats" evidence="2">
    <location>
        <begin position="399"/>
        <end position="517"/>
    </location>
</feature>
<comment type="caution">
    <text evidence="4">The sequence shown here is derived from an EMBL/GenBank/DDBJ whole genome shotgun (WGS) entry which is preliminary data.</text>
</comment>
<evidence type="ECO:0000256" key="1">
    <source>
        <dbReference type="SAM" id="MobiDB-lite"/>
    </source>
</evidence>
<feature type="domain" description="AP-5 complex subunit zeta-1 N-terminal TPR" evidence="3">
    <location>
        <begin position="91"/>
        <end position="358"/>
    </location>
</feature>
<name>A0A8J6GXT7_MICOH</name>
<gene>
    <name evidence="4" type="ORF">LTLLF_118760</name>
</gene>
<dbReference type="InterPro" id="IPR028222">
    <property type="entry name" value="AP5Z1"/>
</dbReference>
<dbReference type="InterPro" id="IPR056857">
    <property type="entry name" value="TPR_AP5Z1_N"/>
</dbReference>
<evidence type="ECO:0000259" key="3">
    <source>
        <dbReference type="Pfam" id="PF25153"/>
    </source>
</evidence>
<accession>A0A8J6GXT7</accession>